<evidence type="ECO:0000256" key="1">
    <source>
        <dbReference type="PIRSR" id="PIRSR016487-1"/>
    </source>
</evidence>
<feature type="active site" description="Proton acceptor" evidence="1">
    <location>
        <position position="39"/>
    </location>
</feature>
<sequence>MAATSFPLEIERKYLIRYPNLDALKRLPQYSKTEITQTYLKSENPAFGERIRKRGTNGVYVYTRTYKRDITPVKRIELEEEITQQAYNTLLTKADPMLQSITKVRYCFSYAGKLFELDIYPFWSDRATLEIELASENESFTLPPFLTVIKEVTGDLRYRNRNLALHIVNEPV</sequence>
<dbReference type="GO" id="GO:0035091">
    <property type="term" value="F:phosphatidylinositol binding"/>
    <property type="evidence" value="ECO:0007669"/>
    <property type="project" value="TreeGrafter"/>
</dbReference>
<organism evidence="3 4">
    <name type="scientific">Candidatus Scatavimonas merdigallinarum</name>
    <dbReference type="NCBI Taxonomy" id="2840914"/>
    <lineage>
        <taxon>Bacteria</taxon>
        <taxon>Bacillati</taxon>
        <taxon>Bacillota</taxon>
        <taxon>Clostridia</taxon>
        <taxon>Eubacteriales</taxon>
        <taxon>Oscillospiraceae</taxon>
        <taxon>Oscillospiraceae incertae sedis</taxon>
        <taxon>Candidatus Scatavimonas</taxon>
    </lineage>
</organism>
<dbReference type="SMART" id="SM01118">
    <property type="entry name" value="CYTH"/>
    <property type="match status" value="1"/>
</dbReference>
<dbReference type="EMBL" id="DVFW01000026">
    <property type="protein sequence ID" value="HIQ80645.1"/>
    <property type="molecule type" value="Genomic_DNA"/>
</dbReference>
<proteinExistence type="predicted"/>
<dbReference type="PROSITE" id="PS51707">
    <property type="entry name" value="CYTH"/>
    <property type="match status" value="1"/>
</dbReference>
<dbReference type="InterPro" id="IPR033469">
    <property type="entry name" value="CYTH-like_dom_sf"/>
</dbReference>
<evidence type="ECO:0000313" key="4">
    <source>
        <dbReference type="Proteomes" id="UP000886787"/>
    </source>
</evidence>
<comment type="caution">
    <text evidence="3">The sequence shown here is derived from an EMBL/GenBank/DDBJ whole genome shotgun (WGS) entry which is preliminary data.</text>
</comment>
<dbReference type="GO" id="GO:0070300">
    <property type="term" value="F:phosphatidic acid binding"/>
    <property type="evidence" value="ECO:0007669"/>
    <property type="project" value="TreeGrafter"/>
</dbReference>
<dbReference type="Proteomes" id="UP000886787">
    <property type="component" value="Unassembled WGS sequence"/>
</dbReference>
<name>A0A9D1CVN8_9FIRM</name>
<gene>
    <name evidence="3" type="ORF">IAD32_05090</name>
</gene>
<dbReference type="AlphaFoldDB" id="A0A9D1CVN8"/>
<dbReference type="GO" id="GO:0005525">
    <property type="term" value="F:GTP binding"/>
    <property type="evidence" value="ECO:0007669"/>
    <property type="project" value="TreeGrafter"/>
</dbReference>
<protein>
    <recommendedName>
        <fullName evidence="2">CYTH domain-containing protein</fullName>
    </recommendedName>
</protein>
<dbReference type="InterPro" id="IPR053227">
    <property type="entry name" value="TRPL-trafficking_regulator"/>
</dbReference>
<dbReference type="InterPro" id="IPR012042">
    <property type="entry name" value="NeuTTM/CthTTM-like"/>
</dbReference>
<dbReference type="SUPFAM" id="SSF55154">
    <property type="entry name" value="CYTH-like phosphatases"/>
    <property type="match status" value="1"/>
</dbReference>
<dbReference type="PANTHER" id="PTHR34932">
    <property type="entry name" value="TRPL TRANSLOCATION DEFECT PROTEIN 14"/>
    <property type="match status" value="1"/>
</dbReference>
<dbReference type="Gene3D" id="2.40.320.10">
    <property type="entry name" value="Hypothetical Protein Pfu-838710-001"/>
    <property type="match status" value="1"/>
</dbReference>
<dbReference type="PIRSF" id="PIRSF016487">
    <property type="entry name" value="CYTH_UCP016487"/>
    <property type="match status" value="1"/>
</dbReference>
<feature type="domain" description="CYTH" evidence="2">
    <location>
        <begin position="7"/>
        <end position="169"/>
    </location>
</feature>
<evidence type="ECO:0000259" key="2">
    <source>
        <dbReference type="PROSITE" id="PS51707"/>
    </source>
</evidence>
<accession>A0A9D1CVN8</accession>
<reference evidence="3" key="2">
    <citation type="journal article" date="2021" name="PeerJ">
        <title>Extensive microbial diversity within the chicken gut microbiome revealed by metagenomics and culture.</title>
        <authorList>
            <person name="Gilroy R."/>
            <person name="Ravi A."/>
            <person name="Getino M."/>
            <person name="Pursley I."/>
            <person name="Horton D.L."/>
            <person name="Alikhan N.F."/>
            <person name="Baker D."/>
            <person name="Gharbi K."/>
            <person name="Hall N."/>
            <person name="Watson M."/>
            <person name="Adriaenssens E.M."/>
            <person name="Foster-Nyarko E."/>
            <person name="Jarju S."/>
            <person name="Secka A."/>
            <person name="Antonio M."/>
            <person name="Oren A."/>
            <person name="Chaudhuri R.R."/>
            <person name="La Ragione R."/>
            <person name="Hildebrand F."/>
            <person name="Pallen M.J."/>
        </authorList>
    </citation>
    <scope>NUCLEOTIDE SEQUENCE</scope>
    <source>
        <strain evidence="3">ChiSjej1B19-3389</strain>
    </source>
</reference>
<evidence type="ECO:0000313" key="3">
    <source>
        <dbReference type="EMBL" id="HIQ80645.1"/>
    </source>
</evidence>
<dbReference type="PANTHER" id="PTHR34932:SF1">
    <property type="entry name" value="TRPL TRANSLOCATION DEFECT PROTEIN 14"/>
    <property type="match status" value="1"/>
</dbReference>
<reference evidence="3" key="1">
    <citation type="submission" date="2020-10" db="EMBL/GenBank/DDBJ databases">
        <authorList>
            <person name="Gilroy R."/>
        </authorList>
    </citation>
    <scope>NUCLEOTIDE SEQUENCE</scope>
    <source>
        <strain evidence="3">ChiSjej1B19-3389</strain>
    </source>
</reference>
<dbReference type="Pfam" id="PF01928">
    <property type="entry name" value="CYTH"/>
    <property type="match status" value="1"/>
</dbReference>
<dbReference type="InterPro" id="IPR023577">
    <property type="entry name" value="CYTH_domain"/>
</dbReference>